<name>A0A1E5R9N6_HANUV</name>
<dbReference type="GO" id="GO:0003729">
    <property type="term" value="F:mRNA binding"/>
    <property type="evidence" value="ECO:0007669"/>
    <property type="project" value="TreeGrafter"/>
</dbReference>
<sequence>MSAAQRNYGSRQTRHQPTFNADNVLIIADDLLNLGLHEDALDSLGEVLNQKNVKYLDPNSIAPVISRLITLSIEYKTSSVLNEGLKKLKHNYFNNPDGLKVLADLIQSYVNELSSYLEEQEKKLGEIGSQETDESSENVTPFSIMYAASKKVDASQGNAAEEENIGSYVTMVLERLHFLLNLTFNKSPLDAVYMQICYRVITIITKQKNKNQFRRFCDLMRSHMSDVLYAHKGKNEKGNYKAALSTDLNDAEVFQRLADYKYFLLRQAVKLSLWHEAYKIIEDIYTFTKINSTYRPKAIALASYYECVAKTFLAAGNHLMNAFALTKFFALYQTNPNATEEDFKKYASVNFLACLSASEFELPKSVNDPSNSLYNMMGLTEKPSRKQLLDAVLEENVYKYVSSDIKELYEALNNFNTEAIPALKKLLTTEKIQNLFKSEEYADYLIPLRDQIINKIFVAISSTQDSILISDIFDAASLPKPFDLDNFDIFNALIQAAANDFIFFNLDEESETINFVNDPYKLIYNPKAAEEEEEDDEEDIEIVDDDDAADIIDDAEEENITHDIPDLEEPQPQSIKRTSKLLKYFTEDFINSEEYSKGTYFDKVKIIREKIFAAEKRDIENELKGIEIAKGMAKEYSEKKAQQKAENEALQREIRRQQEREAKEKLKIEEAERKEEEKKKKEELAMNEQILKDAIYKMNAKGLVVVDPKDLKKHTFEEISTIDMKASLKDNQEFEEKLPTIFSRADYLYRAQLEVEEPKLKESLENFKKQQDASYEEIVAKLTEQALERHNKAVALHELLAPNYSDYASMKEALIQSRKEVFLKERQEKIDELKKKLFIEKVEALKKQEEQESRERAAIEEAERKEREQEEAKKETRERLLAAKEERRKIEEANRLEAERKFRALEEQEKAAKAVPAQAAPATGGKPILPPRAPGQSDEDREQQVNDYLKSYKFTFKEKMTIKKAEGLTALSKKK</sequence>
<feature type="domain" description="PCI" evidence="6">
    <location>
        <begin position="343"/>
        <end position="520"/>
    </location>
</feature>
<keyword evidence="1" id="KW-0963">Cytoplasm</keyword>
<keyword evidence="2 7" id="KW-0396">Initiation factor</keyword>
<dbReference type="GO" id="GO:0071541">
    <property type="term" value="C:eukaryotic translation initiation factor 3 complex, eIF3m"/>
    <property type="evidence" value="ECO:0007669"/>
    <property type="project" value="TreeGrafter"/>
</dbReference>
<dbReference type="PROSITE" id="PS50250">
    <property type="entry name" value="PCI"/>
    <property type="match status" value="1"/>
</dbReference>
<dbReference type="InterPro" id="IPR000717">
    <property type="entry name" value="PCI_dom"/>
</dbReference>
<gene>
    <name evidence="7" type="ORF">AWRI3580_g3559</name>
</gene>
<evidence type="ECO:0000313" key="8">
    <source>
        <dbReference type="Proteomes" id="UP000095358"/>
    </source>
</evidence>
<evidence type="ECO:0000256" key="2">
    <source>
        <dbReference type="ARBA" id="ARBA00022540"/>
    </source>
</evidence>
<evidence type="ECO:0000313" key="7">
    <source>
        <dbReference type="EMBL" id="OEJ83620.1"/>
    </source>
</evidence>
<reference evidence="8" key="1">
    <citation type="journal article" date="2016" name="Genome Announc.">
        <title>Genome sequences of three species of Hanseniaspora isolated from spontaneous wine fermentations.</title>
        <authorList>
            <person name="Sternes P.R."/>
            <person name="Lee D."/>
            <person name="Kutyna D.R."/>
            <person name="Borneman A.R."/>
        </authorList>
    </citation>
    <scope>NUCLEOTIDE SEQUENCE [LARGE SCALE GENOMIC DNA]</scope>
    <source>
        <strain evidence="8">AWRI3580</strain>
    </source>
</reference>
<evidence type="ECO:0000259" key="6">
    <source>
        <dbReference type="PROSITE" id="PS50250"/>
    </source>
</evidence>
<dbReference type="GO" id="GO:0001732">
    <property type="term" value="P:formation of cytoplasmic translation initiation complex"/>
    <property type="evidence" value="ECO:0007669"/>
    <property type="project" value="TreeGrafter"/>
</dbReference>
<dbReference type="InterPro" id="IPR027512">
    <property type="entry name" value="EIF3A"/>
</dbReference>
<feature type="region of interest" description="Disordered" evidence="5">
    <location>
        <begin position="907"/>
        <end position="944"/>
    </location>
</feature>
<feature type="region of interest" description="Disordered" evidence="5">
    <location>
        <begin position="847"/>
        <end position="880"/>
    </location>
</feature>
<feature type="region of interest" description="Disordered" evidence="5">
    <location>
        <begin position="640"/>
        <end position="661"/>
    </location>
</feature>
<dbReference type="GO" id="GO:0003743">
    <property type="term" value="F:translation initiation factor activity"/>
    <property type="evidence" value="ECO:0007669"/>
    <property type="project" value="UniProtKB-KW"/>
</dbReference>
<dbReference type="EMBL" id="LPNN01000008">
    <property type="protein sequence ID" value="OEJ83620.1"/>
    <property type="molecule type" value="Genomic_DNA"/>
</dbReference>
<accession>A0A1E5R9N6</accession>
<dbReference type="AlphaFoldDB" id="A0A1E5R9N6"/>
<dbReference type="OrthoDB" id="18884at2759"/>
<dbReference type="InterPro" id="IPR054711">
    <property type="entry name" value="eIF3a_PCI_TPR-like"/>
</dbReference>
<dbReference type="GO" id="GO:0043614">
    <property type="term" value="C:multi-eIF complex"/>
    <property type="evidence" value="ECO:0007669"/>
    <property type="project" value="TreeGrafter"/>
</dbReference>
<dbReference type="GO" id="GO:0002188">
    <property type="term" value="P:translation reinitiation"/>
    <property type="evidence" value="ECO:0007669"/>
    <property type="project" value="TreeGrafter"/>
</dbReference>
<dbReference type="PANTHER" id="PTHR14005:SF0">
    <property type="entry name" value="EUKARYOTIC TRANSLATION INITIATION FACTOR 3 SUBUNIT A"/>
    <property type="match status" value="1"/>
</dbReference>
<feature type="compositionally biased region" description="Low complexity" evidence="5">
    <location>
        <begin position="913"/>
        <end position="922"/>
    </location>
</feature>
<dbReference type="PANTHER" id="PTHR14005">
    <property type="entry name" value="EUKARYOTIC TRANSLATION INITIATION FACTOR 3, THETA SUBUNIT"/>
    <property type="match status" value="1"/>
</dbReference>
<comment type="caution">
    <text evidence="7">The sequence shown here is derived from an EMBL/GenBank/DDBJ whole genome shotgun (WGS) entry which is preliminary data.</text>
</comment>
<proteinExistence type="predicted"/>
<keyword evidence="3" id="KW-0694">RNA-binding</keyword>
<dbReference type="Gene3D" id="4.10.860.10">
    <property type="entry name" value="UVR domain"/>
    <property type="match status" value="1"/>
</dbReference>
<organism evidence="7 8">
    <name type="scientific">Hanseniaspora uvarum</name>
    <name type="common">Yeast</name>
    <name type="synonym">Kloeckera apiculata</name>
    <dbReference type="NCBI Taxonomy" id="29833"/>
    <lineage>
        <taxon>Eukaryota</taxon>
        <taxon>Fungi</taxon>
        <taxon>Dikarya</taxon>
        <taxon>Ascomycota</taxon>
        <taxon>Saccharomycotina</taxon>
        <taxon>Saccharomycetes</taxon>
        <taxon>Saccharomycodales</taxon>
        <taxon>Saccharomycodaceae</taxon>
        <taxon>Hanseniaspora</taxon>
    </lineage>
</organism>
<evidence type="ECO:0000256" key="1">
    <source>
        <dbReference type="ARBA" id="ARBA00022490"/>
    </source>
</evidence>
<dbReference type="STRING" id="29833.A0A1E5R9N6"/>
<keyword evidence="4" id="KW-0648">Protein biosynthesis</keyword>
<dbReference type="Pfam" id="PF22591">
    <property type="entry name" value="eIF3a_PCI_TPR-like"/>
    <property type="match status" value="1"/>
</dbReference>
<dbReference type="Proteomes" id="UP000095358">
    <property type="component" value="Unassembled WGS sequence"/>
</dbReference>
<protein>
    <submittedName>
        <fullName evidence="7">Eukaryotic translation initiation factor 3 subunit A</fullName>
    </submittedName>
</protein>
<dbReference type="Gene3D" id="1.25.40.860">
    <property type="match status" value="2"/>
</dbReference>
<evidence type="ECO:0000256" key="5">
    <source>
        <dbReference type="SAM" id="MobiDB-lite"/>
    </source>
</evidence>
<dbReference type="VEuPathDB" id="FungiDB:AWRI3580_g3559"/>
<keyword evidence="8" id="KW-1185">Reference proteome</keyword>
<evidence type="ECO:0000256" key="4">
    <source>
        <dbReference type="ARBA" id="ARBA00022917"/>
    </source>
</evidence>
<evidence type="ECO:0000256" key="3">
    <source>
        <dbReference type="ARBA" id="ARBA00022884"/>
    </source>
</evidence>
<dbReference type="GO" id="GO:0071540">
    <property type="term" value="C:eukaryotic translation initiation factor 3 complex, eIF3e"/>
    <property type="evidence" value="ECO:0007669"/>
    <property type="project" value="TreeGrafter"/>
</dbReference>